<organism evidence="4 5">
    <name type="scientific">Neocallimastix californiae</name>
    <dbReference type="NCBI Taxonomy" id="1754190"/>
    <lineage>
        <taxon>Eukaryota</taxon>
        <taxon>Fungi</taxon>
        <taxon>Fungi incertae sedis</taxon>
        <taxon>Chytridiomycota</taxon>
        <taxon>Chytridiomycota incertae sedis</taxon>
        <taxon>Neocallimastigomycetes</taxon>
        <taxon>Neocallimastigales</taxon>
        <taxon>Neocallimastigaceae</taxon>
        <taxon>Neocallimastix</taxon>
    </lineage>
</organism>
<dbReference type="OrthoDB" id="26525at2759"/>
<gene>
    <name evidence="4" type="ORF">LY90DRAFT_702760</name>
</gene>
<dbReference type="InterPro" id="IPR018247">
    <property type="entry name" value="EF_Hand_1_Ca_BS"/>
</dbReference>
<feature type="domain" description="EF-hand" evidence="3">
    <location>
        <begin position="40"/>
        <end position="75"/>
    </location>
</feature>
<feature type="domain" description="EF-hand" evidence="3">
    <location>
        <begin position="124"/>
        <end position="159"/>
    </location>
</feature>
<dbReference type="SUPFAM" id="SSF47473">
    <property type="entry name" value="EF-hand"/>
    <property type="match status" value="1"/>
</dbReference>
<dbReference type="InterPro" id="IPR002048">
    <property type="entry name" value="EF_hand_dom"/>
</dbReference>
<dbReference type="PANTHER" id="PTHR23050">
    <property type="entry name" value="CALCIUM BINDING PROTEIN"/>
    <property type="match status" value="1"/>
</dbReference>
<evidence type="ECO:0000259" key="3">
    <source>
        <dbReference type="PROSITE" id="PS50222"/>
    </source>
</evidence>
<dbReference type="Pfam" id="PF13499">
    <property type="entry name" value="EF-hand_7"/>
    <property type="match status" value="2"/>
</dbReference>
<keyword evidence="5" id="KW-1185">Reference proteome</keyword>
<evidence type="ECO:0000313" key="4">
    <source>
        <dbReference type="EMBL" id="ORY52149.1"/>
    </source>
</evidence>
<dbReference type="EMBL" id="MCOG01000094">
    <property type="protein sequence ID" value="ORY52149.1"/>
    <property type="molecule type" value="Genomic_DNA"/>
</dbReference>
<dbReference type="GO" id="GO:0005509">
    <property type="term" value="F:calcium ion binding"/>
    <property type="evidence" value="ECO:0007669"/>
    <property type="project" value="InterPro"/>
</dbReference>
<sequence length="166" mass="19601">MSAQIIPLPKVLFDKYDKDGNGYITYEEFKSLVYDLGHYISDLELKLAVRQLDRTGSGNITYVDFKEWWKNSDRWNILKLSEENFKLLYSISTQFQKFDKDKGGSIDKKEFKNLWKEISKKRRVSSSEENEMFKKLDSNNDGVISFNEFVSYLIEKYNGDLSIHFS</sequence>
<dbReference type="STRING" id="1754190.A0A1Y2CYN3"/>
<keyword evidence="2" id="KW-0106">Calcium</keyword>
<dbReference type="InterPro" id="IPR011992">
    <property type="entry name" value="EF-hand-dom_pair"/>
</dbReference>
<reference evidence="4 5" key="1">
    <citation type="submission" date="2016-08" db="EMBL/GenBank/DDBJ databases">
        <title>A Parts List for Fungal Cellulosomes Revealed by Comparative Genomics.</title>
        <authorList>
            <consortium name="DOE Joint Genome Institute"/>
            <person name="Haitjema C.H."/>
            <person name="Gilmore S.P."/>
            <person name="Henske J.K."/>
            <person name="Solomon K.V."/>
            <person name="De Groot R."/>
            <person name="Kuo A."/>
            <person name="Mondo S.J."/>
            <person name="Salamov A.A."/>
            <person name="Labutti K."/>
            <person name="Zhao Z."/>
            <person name="Chiniquy J."/>
            <person name="Barry K."/>
            <person name="Brewer H.M."/>
            <person name="Purvine S.O."/>
            <person name="Wright A.T."/>
            <person name="Boxma B."/>
            <person name="Van Alen T."/>
            <person name="Hackstein J.H."/>
            <person name="Baker S.E."/>
            <person name="Grigoriev I.V."/>
            <person name="O'Malley M.A."/>
        </authorList>
    </citation>
    <scope>NUCLEOTIDE SEQUENCE [LARGE SCALE GENOMIC DNA]</scope>
    <source>
        <strain evidence="4 5">G1</strain>
    </source>
</reference>
<dbReference type="Gene3D" id="1.10.238.10">
    <property type="entry name" value="EF-hand"/>
    <property type="match status" value="2"/>
</dbReference>
<dbReference type="SMART" id="SM00054">
    <property type="entry name" value="EFh"/>
    <property type="match status" value="4"/>
</dbReference>
<dbReference type="AlphaFoldDB" id="A0A1Y2CYN3"/>
<dbReference type="PROSITE" id="PS50222">
    <property type="entry name" value="EF_HAND_2"/>
    <property type="match status" value="4"/>
</dbReference>
<protein>
    <submittedName>
        <fullName evidence="4">EF-hand</fullName>
    </submittedName>
</protein>
<dbReference type="Proteomes" id="UP000193920">
    <property type="component" value="Unassembled WGS sequence"/>
</dbReference>
<feature type="domain" description="EF-hand" evidence="3">
    <location>
        <begin position="4"/>
        <end position="39"/>
    </location>
</feature>
<comment type="caution">
    <text evidence="4">The sequence shown here is derived from an EMBL/GenBank/DDBJ whole genome shotgun (WGS) entry which is preliminary data.</text>
</comment>
<name>A0A1Y2CYN3_9FUNG</name>
<dbReference type="GO" id="GO:0043226">
    <property type="term" value="C:organelle"/>
    <property type="evidence" value="ECO:0007669"/>
    <property type="project" value="UniProtKB-ARBA"/>
</dbReference>
<dbReference type="InterPro" id="IPR050145">
    <property type="entry name" value="Centrin_CML-like"/>
</dbReference>
<keyword evidence="1" id="KW-0677">Repeat</keyword>
<proteinExistence type="predicted"/>
<feature type="domain" description="EF-hand" evidence="3">
    <location>
        <begin position="95"/>
        <end position="121"/>
    </location>
</feature>
<accession>A0A1Y2CYN3</accession>
<dbReference type="PROSITE" id="PS00018">
    <property type="entry name" value="EF_HAND_1"/>
    <property type="match status" value="3"/>
</dbReference>
<evidence type="ECO:0000313" key="5">
    <source>
        <dbReference type="Proteomes" id="UP000193920"/>
    </source>
</evidence>
<dbReference type="FunFam" id="1.10.238.10:FF:000178">
    <property type="entry name" value="Calmodulin-2 A"/>
    <property type="match status" value="1"/>
</dbReference>
<evidence type="ECO:0000256" key="2">
    <source>
        <dbReference type="ARBA" id="ARBA00022837"/>
    </source>
</evidence>
<evidence type="ECO:0000256" key="1">
    <source>
        <dbReference type="ARBA" id="ARBA00022737"/>
    </source>
</evidence>